<dbReference type="InterPro" id="IPR010496">
    <property type="entry name" value="AL/BT2_dom"/>
</dbReference>
<dbReference type="OrthoDB" id="53343at2"/>
<reference evidence="2 3" key="1">
    <citation type="submission" date="2019-05" db="EMBL/GenBank/DDBJ databases">
        <title>We sequenced the genome of Paenibacillus hemerocallicola KCTC 33185 for further insight into its adaptation and study the phylogeny of Paenibacillus.</title>
        <authorList>
            <person name="Narsing Rao M.P."/>
        </authorList>
    </citation>
    <scope>NUCLEOTIDE SEQUENCE [LARGE SCALE GENOMIC DNA]</scope>
    <source>
        <strain evidence="2 3">KCTC 33185</strain>
    </source>
</reference>
<proteinExistence type="predicted"/>
<dbReference type="Proteomes" id="UP000307943">
    <property type="component" value="Unassembled WGS sequence"/>
</dbReference>
<comment type="caution">
    <text evidence="2">The sequence shown here is derived from an EMBL/GenBank/DDBJ whole genome shotgun (WGS) entry which is preliminary data.</text>
</comment>
<keyword evidence="3" id="KW-1185">Reference proteome</keyword>
<dbReference type="Gene3D" id="2.60.120.560">
    <property type="entry name" value="Exo-inulinase, domain 1"/>
    <property type="match status" value="1"/>
</dbReference>
<dbReference type="Pfam" id="PF06439">
    <property type="entry name" value="3keto-disac_hyd"/>
    <property type="match status" value="1"/>
</dbReference>
<protein>
    <submittedName>
        <fullName evidence="2">DUF1080 domain-containing protein</fullName>
    </submittedName>
</protein>
<evidence type="ECO:0000313" key="3">
    <source>
        <dbReference type="Proteomes" id="UP000307943"/>
    </source>
</evidence>
<gene>
    <name evidence="2" type="ORF">FE784_34110</name>
</gene>
<dbReference type="AlphaFoldDB" id="A0A5C4T0L0"/>
<accession>A0A5C4T0L0</accession>
<organism evidence="2 3">
    <name type="scientific">Paenibacillus hemerocallicola</name>
    <dbReference type="NCBI Taxonomy" id="1172614"/>
    <lineage>
        <taxon>Bacteria</taxon>
        <taxon>Bacillati</taxon>
        <taxon>Bacillota</taxon>
        <taxon>Bacilli</taxon>
        <taxon>Bacillales</taxon>
        <taxon>Paenibacillaceae</taxon>
        <taxon>Paenibacillus</taxon>
    </lineage>
</organism>
<dbReference type="RefSeq" id="WP_139606724.1">
    <property type="nucleotide sequence ID" value="NZ_VDCQ01000073.1"/>
</dbReference>
<dbReference type="EMBL" id="VDCQ01000073">
    <property type="protein sequence ID" value="TNJ61577.1"/>
    <property type="molecule type" value="Genomic_DNA"/>
</dbReference>
<dbReference type="GO" id="GO:0016787">
    <property type="term" value="F:hydrolase activity"/>
    <property type="evidence" value="ECO:0007669"/>
    <property type="project" value="InterPro"/>
</dbReference>
<evidence type="ECO:0000259" key="1">
    <source>
        <dbReference type="Pfam" id="PF06439"/>
    </source>
</evidence>
<sequence length="205" mass="23256">MINALTEEETQKGIRLLFDGKTLEGWVATKYPEGWLVQDGNLVCKGESNGYLHTVDQFENFIFQLEYKAASKTNSGVFFRWTDLADPVNTGLEMQILDTHDQDTMLKNSSGALYDLVAPSSNAVRQAGEWNQIEIRCERNQIRLSLNGIVVVEADIDQWTAAGKNPDGTDNKYKYAWRDRPRKGHIGLQDHGGYIEFRNIKIVDL</sequence>
<feature type="domain" description="3-keto-alpha-glucoside-1,2-lyase/3-keto-2-hydroxy-glucal hydratase" evidence="1">
    <location>
        <begin position="15"/>
        <end position="202"/>
    </location>
</feature>
<name>A0A5C4T0L0_9BACL</name>
<evidence type="ECO:0000313" key="2">
    <source>
        <dbReference type="EMBL" id="TNJ61577.1"/>
    </source>
</evidence>